<dbReference type="Proteomes" id="UP000662939">
    <property type="component" value="Chromosome"/>
</dbReference>
<gene>
    <name evidence="5" type="ORF">JQS30_10795</name>
</gene>
<protein>
    <submittedName>
        <fullName evidence="5">Tetratricopeptide repeat protein</fullName>
    </submittedName>
</protein>
<dbReference type="Pfam" id="PF14561">
    <property type="entry name" value="TPR_20"/>
    <property type="match status" value="1"/>
</dbReference>
<dbReference type="RefSeq" id="WP_213170284.1">
    <property type="nucleotide sequence ID" value="NZ_CP070496.1"/>
</dbReference>
<dbReference type="PANTHER" id="PTHR45663:SF11">
    <property type="entry name" value="GEO12009P1"/>
    <property type="match status" value="1"/>
</dbReference>
<accession>A0A895XP51</accession>
<evidence type="ECO:0000256" key="2">
    <source>
        <dbReference type="ARBA" id="ARBA00023284"/>
    </source>
</evidence>
<dbReference type="AlphaFoldDB" id="A0A895XP51"/>
<dbReference type="InterPro" id="IPR013766">
    <property type="entry name" value="Thioredoxin_domain"/>
</dbReference>
<dbReference type="GO" id="GO:0006950">
    <property type="term" value="P:response to stress"/>
    <property type="evidence" value="ECO:0007669"/>
    <property type="project" value="UniProtKB-ARBA"/>
</dbReference>
<dbReference type="InterPro" id="IPR036249">
    <property type="entry name" value="Thioredoxin-like_sf"/>
</dbReference>
<dbReference type="Pfam" id="PF00085">
    <property type="entry name" value="Thioredoxin"/>
    <property type="match status" value="1"/>
</dbReference>
<dbReference type="InterPro" id="IPR011990">
    <property type="entry name" value="TPR-like_helical_dom_sf"/>
</dbReference>
<dbReference type="EMBL" id="CP070496">
    <property type="protein sequence ID" value="QSB04286.1"/>
    <property type="molecule type" value="Genomic_DNA"/>
</dbReference>
<dbReference type="Gene3D" id="1.25.40.10">
    <property type="entry name" value="Tetratricopeptide repeat domain"/>
    <property type="match status" value="1"/>
</dbReference>
<name>A0A895XP51_9ACTN</name>
<comment type="similarity">
    <text evidence="1">Belongs to the thioredoxin family.</text>
</comment>
<keyword evidence="2" id="KW-0676">Redox-active center</keyword>
<dbReference type="PANTHER" id="PTHR45663">
    <property type="entry name" value="GEO12009P1"/>
    <property type="match status" value="1"/>
</dbReference>
<dbReference type="SUPFAM" id="SSF52833">
    <property type="entry name" value="Thioredoxin-like"/>
    <property type="match status" value="1"/>
</dbReference>
<sequence length="298" mass="31343">MSDSVPSRFSSSAIDLSALGGQPPAPPAGAEGQPTTSPSAPDSGVVSVDITDATAESEVLQRSLNTLVVVVFWAAQSAESVQAKGHLEQLAAEAQGAWTLAKADVQSNQQLAAALQLQALPAVVAIAGGRPVDLIQGPQTEQGLRQWLNKLASEAGTDIPQQVDPELAAAENAMVEGDLDEAQKAYNNYLKNNPASSEAEAGLAQVQLLRRAERLESDAVAKADANPHDIDLALAAADLQVLSGQAEAGYQRLITLIGRLFGDDKERVRKHLVDLFRIAGNDDETVMAARRKLSAVLF</sequence>
<evidence type="ECO:0000313" key="5">
    <source>
        <dbReference type="EMBL" id="QSB04286.1"/>
    </source>
</evidence>
<dbReference type="GO" id="GO:0005737">
    <property type="term" value="C:cytoplasm"/>
    <property type="evidence" value="ECO:0007669"/>
    <property type="project" value="TreeGrafter"/>
</dbReference>
<feature type="compositionally biased region" description="Low complexity" evidence="3">
    <location>
        <begin position="18"/>
        <end position="34"/>
    </location>
</feature>
<dbReference type="KEGG" id="nav:JQS30_10795"/>
<evidence type="ECO:0000256" key="3">
    <source>
        <dbReference type="SAM" id="MobiDB-lite"/>
    </source>
</evidence>
<feature type="compositionally biased region" description="Polar residues" evidence="3">
    <location>
        <begin position="1"/>
        <end position="14"/>
    </location>
</feature>
<feature type="domain" description="Thioredoxin" evidence="4">
    <location>
        <begin position="50"/>
        <end position="150"/>
    </location>
</feature>
<evidence type="ECO:0000256" key="1">
    <source>
        <dbReference type="ARBA" id="ARBA00008987"/>
    </source>
</evidence>
<evidence type="ECO:0000313" key="6">
    <source>
        <dbReference type="Proteomes" id="UP000662939"/>
    </source>
</evidence>
<proteinExistence type="inferred from homology"/>
<keyword evidence="6" id="KW-1185">Reference proteome</keyword>
<dbReference type="Gene3D" id="3.40.30.10">
    <property type="entry name" value="Glutaredoxin"/>
    <property type="match status" value="1"/>
</dbReference>
<reference evidence="5" key="1">
    <citation type="submission" date="2021-02" db="EMBL/GenBank/DDBJ databases">
        <title>Natronoglycomyces albus gen. nov., sp. nov, a haloalkaliphilic actinobacterium from a soda solonchak soil.</title>
        <authorList>
            <person name="Sorokin D.Y."/>
            <person name="Khijniak T.V."/>
            <person name="Zakharycheva A.P."/>
            <person name="Boueva O.V."/>
            <person name="Ariskina E.V."/>
            <person name="Hahnke R.L."/>
            <person name="Bunk B."/>
            <person name="Sproer C."/>
            <person name="Schumann P."/>
            <person name="Evtushenko L.I."/>
            <person name="Kublanov I.V."/>
        </authorList>
    </citation>
    <scope>NUCLEOTIDE SEQUENCE</scope>
    <source>
        <strain evidence="5">DSM 106290</strain>
    </source>
</reference>
<dbReference type="GO" id="GO:0015035">
    <property type="term" value="F:protein-disulfide reductase activity"/>
    <property type="evidence" value="ECO:0007669"/>
    <property type="project" value="TreeGrafter"/>
</dbReference>
<feature type="region of interest" description="Disordered" evidence="3">
    <location>
        <begin position="1"/>
        <end position="45"/>
    </location>
</feature>
<evidence type="ECO:0000259" key="4">
    <source>
        <dbReference type="Pfam" id="PF00085"/>
    </source>
</evidence>
<organism evidence="5 6">
    <name type="scientific">Natronoglycomyces albus</name>
    <dbReference type="NCBI Taxonomy" id="2811108"/>
    <lineage>
        <taxon>Bacteria</taxon>
        <taxon>Bacillati</taxon>
        <taxon>Actinomycetota</taxon>
        <taxon>Actinomycetes</taxon>
        <taxon>Glycomycetales</taxon>
        <taxon>Glycomycetaceae</taxon>
        <taxon>Natronoglycomyces</taxon>
    </lineage>
</organism>